<dbReference type="Proteomes" id="UP000236161">
    <property type="component" value="Unassembled WGS sequence"/>
</dbReference>
<evidence type="ECO:0000256" key="3">
    <source>
        <dbReference type="ARBA" id="ARBA00022729"/>
    </source>
</evidence>
<dbReference type="InterPro" id="IPR002902">
    <property type="entry name" value="GNK2"/>
</dbReference>
<dbReference type="OrthoDB" id="696781at2759"/>
<dbReference type="STRING" id="1088818.A0A2I0A4V3"/>
<dbReference type="PANTHER" id="PTHR32411">
    <property type="entry name" value="CYSTEINE-RICH REPEAT SECRETORY PROTEIN 38-RELATED"/>
    <property type="match status" value="1"/>
</dbReference>
<comment type="similarity">
    <text evidence="5">Belongs to the cysteine-rich repeat secretory protein family.</text>
</comment>
<dbReference type="PANTHER" id="PTHR32411:SF44">
    <property type="entry name" value="OS05G0112800 PROTEIN"/>
    <property type="match status" value="1"/>
</dbReference>
<dbReference type="Gene3D" id="3.30.430.20">
    <property type="entry name" value="Gnk2 domain, C-X8-C-X2-C motif"/>
    <property type="match status" value="2"/>
</dbReference>
<keyword evidence="4" id="KW-0677">Repeat</keyword>
<dbReference type="AlphaFoldDB" id="A0A2I0A4V3"/>
<dbReference type="PROSITE" id="PS51473">
    <property type="entry name" value="GNK2"/>
    <property type="match status" value="2"/>
</dbReference>
<evidence type="ECO:0000256" key="1">
    <source>
        <dbReference type="ARBA" id="ARBA00004613"/>
    </source>
</evidence>
<organism evidence="8 9">
    <name type="scientific">Apostasia shenzhenica</name>
    <dbReference type="NCBI Taxonomy" id="1088818"/>
    <lineage>
        <taxon>Eukaryota</taxon>
        <taxon>Viridiplantae</taxon>
        <taxon>Streptophyta</taxon>
        <taxon>Embryophyta</taxon>
        <taxon>Tracheophyta</taxon>
        <taxon>Spermatophyta</taxon>
        <taxon>Magnoliopsida</taxon>
        <taxon>Liliopsida</taxon>
        <taxon>Asparagales</taxon>
        <taxon>Orchidaceae</taxon>
        <taxon>Apostasioideae</taxon>
        <taxon>Apostasia</taxon>
    </lineage>
</organism>
<dbReference type="CDD" id="cd23509">
    <property type="entry name" value="Gnk2-like"/>
    <property type="match status" value="2"/>
</dbReference>
<evidence type="ECO:0000256" key="5">
    <source>
        <dbReference type="ARBA" id="ARBA00038515"/>
    </source>
</evidence>
<evidence type="ECO:0000256" key="4">
    <source>
        <dbReference type="ARBA" id="ARBA00022737"/>
    </source>
</evidence>
<dbReference type="InterPro" id="IPR038408">
    <property type="entry name" value="GNK2_sf"/>
</dbReference>
<protein>
    <submittedName>
        <fullName evidence="8">Cysteine-rich repeat secretory protein 55</fullName>
    </submittedName>
</protein>
<gene>
    <name evidence="8" type="primary">CRRSP55</name>
    <name evidence="8" type="ORF">AXF42_Ash013779</name>
</gene>
<feature type="domain" description="Gnk2-homologous" evidence="7">
    <location>
        <begin position="23"/>
        <end position="127"/>
    </location>
</feature>
<name>A0A2I0A4V3_9ASPA</name>
<dbReference type="Pfam" id="PF01657">
    <property type="entry name" value="Stress-antifung"/>
    <property type="match status" value="2"/>
</dbReference>
<keyword evidence="2" id="KW-0964">Secreted</keyword>
<dbReference type="GO" id="GO:0005576">
    <property type="term" value="C:extracellular region"/>
    <property type="evidence" value="ECO:0007669"/>
    <property type="project" value="UniProtKB-SubCell"/>
</dbReference>
<dbReference type="EMBL" id="KZ452023">
    <property type="protein sequence ID" value="PKA50564.1"/>
    <property type="molecule type" value="Genomic_DNA"/>
</dbReference>
<sequence>MASSIFLLFLPALLLPLASSAANTFEYYRCFEAFTGDDVALRANIKTVIASLQATVSQAGQAVSSAGAGTSDAVYGLAECWQGTSSADRSTYAAKTAEKLTGACGGVSSVGFYWYGPCFFRYMKGIEFWGSLSNSEANVLASSQFAPNPAAFSNWVNELLGQLKEKVAESGSLKFGSAKMTTNIEGIALNGEAQCTFDLTVDTCMDCLNWAFERIRTICSNRIGCKAFHSSCWAQFETN</sequence>
<keyword evidence="9" id="KW-1185">Reference proteome</keyword>
<evidence type="ECO:0000259" key="7">
    <source>
        <dbReference type="PROSITE" id="PS51473"/>
    </source>
</evidence>
<keyword evidence="3 6" id="KW-0732">Signal</keyword>
<evidence type="ECO:0000256" key="6">
    <source>
        <dbReference type="SAM" id="SignalP"/>
    </source>
</evidence>
<evidence type="ECO:0000256" key="2">
    <source>
        <dbReference type="ARBA" id="ARBA00022525"/>
    </source>
</evidence>
<feature type="signal peptide" evidence="6">
    <location>
        <begin position="1"/>
        <end position="20"/>
    </location>
</feature>
<proteinExistence type="inferred from homology"/>
<comment type="subcellular location">
    <subcellularLocation>
        <location evidence="1">Secreted</location>
    </subcellularLocation>
</comment>
<reference evidence="8 9" key="1">
    <citation type="journal article" date="2017" name="Nature">
        <title>The Apostasia genome and the evolution of orchids.</title>
        <authorList>
            <person name="Zhang G.Q."/>
            <person name="Liu K.W."/>
            <person name="Li Z."/>
            <person name="Lohaus R."/>
            <person name="Hsiao Y.Y."/>
            <person name="Niu S.C."/>
            <person name="Wang J.Y."/>
            <person name="Lin Y.C."/>
            <person name="Xu Q."/>
            <person name="Chen L.J."/>
            <person name="Yoshida K."/>
            <person name="Fujiwara S."/>
            <person name="Wang Z.W."/>
            <person name="Zhang Y.Q."/>
            <person name="Mitsuda N."/>
            <person name="Wang M."/>
            <person name="Liu G.H."/>
            <person name="Pecoraro L."/>
            <person name="Huang H.X."/>
            <person name="Xiao X.J."/>
            <person name="Lin M."/>
            <person name="Wu X.Y."/>
            <person name="Wu W.L."/>
            <person name="Chen Y.Y."/>
            <person name="Chang S.B."/>
            <person name="Sakamoto S."/>
            <person name="Ohme-Takagi M."/>
            <person name="Yagi M."/>
            <person name="Zeng S.J."/>
            <person name="Shen C.Y."/>
            <person name="Yeh C.M."/>
            <person name="Luo Y.B."/>
            <person name="Tsai W.C."/>
            <person name="Van de Peer Y."/>
            <person name="Liu Z.J."/>
        </authorList>
    </citation>
    <scope>NUCLEOTIDE SEQUENCE [LARGE SCALE GENOMIC DNA]</scope>
    <source>
        <strain evidence="9">cv. Shenzhen</strain>
        <tissue evidence="8">Stem</tissue>
    </source>
</reference>
<feature type="chain" id="PRO_5014156881" evidence="6">
    <location>
        <begin position="21"/>
        <end position="239"/>
    </location>
</feature>
<accession>A0A2I0A4V3</accession>
<feature type="domain" description="Gnk2-homologous" evidence="7">
    <location>
        <begin position="134"/>
        <end position="239"/>
    </location>
</feature>
<evidence type="ECO:0000313" key="8">
    <source>
        <dbReference type="EMBL" id="PKA50564.1"/>
    </source>
</evidence>
<evidence type="ECO:0000313" key="9">
    <source>
        <dbReference type="Proteomes" id="UP000236161"/>
    </source>
</evidence>
<dbReference type="InterPro" id="IPR050581">
    <property type="entry name" value="CRR_secretory_protein"/>
</dbReference>